<dbReference type="InterPro" id="IPR010920">
    <property type="entry name" value="LSM_dom_sf"/>
</dbReference>
<sequence>MEGGPPGPSQAIPVSGDAYCNSSAAPVDAAGSSSPAVAKLRKLLFRRMLIGVNDGRYFHGLFHCIDKQGNIILQDAVEYRSAARHCSPPTEQRCLGLILIPAACRSSCQVSLRLSLQPIAQFCYLREALHVFLVVLIDIFEENCLFENFYHGHFTVRLATIGPLVEFLELQLSTKTGVQKSAYQQKLQIVELVKSGTATLEARAS</sequence>
<dbReference type="SUPFAM" id="SSF50182">
    <property type="entry name" value="Sm-like ribonucleoproteins"/>
    <property type="match status" value="1"/>
</dbReference>
<protein>
    <recommendedName>
        <fullName evidence="1">Sm domain-containing protein</fullName>
    </recommendedName>
</protein>
<dbReference type="Pfam" id="PF01423">
    <property type="entry name" value="LSM"/>
    <property type="match status" value="1"/>
</dbReference>
<dbReference type="InterPro" id="IPR050914">
    <property type="entry name" value="snRNP_SmB/NAA38-like"/>
</dbReference>
<dbReference type="AlphaFoldDB" id="A0A811SCE6"/>
<dbReference type="InterPro" id="IPR001163">
    <property type="entry name" value="Sm_dom_euk/arc"/>
</dbReference>
<dbReference type="PANTHER" id="PTHR10701">
    <property type="entry name" value="SMALL NUCLEAR RIBONUCLEOPROTEIN-ASSOCIATED PROTEIN B AND N"/>
    <property type="match status" value="1"/>
</dbReference>
<accession>A0A811SCE6</accession>
<organism evidence="2 3">
    <name type="scientific">Miscanthus lutarioriparius</name>
    <dbReference type="NCBI Taxonomy" id="422564"/>
    <lineage>
        <taxon>Eukaryota</taxon>
        <taxon>Viridiplantae</taxon>
        <taxon>Streptophyta</taxon>
        <taxon>Embryophyta</taxon>
        <taxon>Tracheophyta</taxon>
        <taxon>Spermatophyta</taxon>
        <taxon>Magnoliopsida</taxon>
        <taxon>Liliopsida</taxon>
        <taxon>Poales</taxon>
        <taxon>Poaceae</taxon>
        <taxon>PACMAD clade</taxon>
        <taxon>Panicoideae</taxon>
        <taxon>Andropogonodae</taxon>
        <taxon>Andropogoneae</taxon>
        <taxon>Saccharinae</taxon>
        <taxon>Miscanthus</taxon>
    </lineage>
</organism>
<dbReference type="Proteomes" id="UP000604825">
    <property type="component" value="Unassembled WGS sequence"/>
</dbReference>
<dbReference type="GO" id="GO:0031417">
    <property type="term" value="C:NatC complex"/>
    <property type="evidence" value="ECO:0007669"/>
    <property type="project" value="InterPro"/>
</dbReference>
<dbReference type="InterPro" id="IPR034110">
    <property type="entry name" value="LSMD1_Sm"/>
</dbReference>
<dbReference type="PANTHER" id="PTHR10701:SF5">
    <property type="entry name" value="N-ALPHA-ACETYLTRANSFERASE 38, NATC AUXILIARY SUBUNIT"/>
    <property type="match status" value="1"/>
</dbReference>
<dbReference type="CDD" id="cd06168">
    <property type="entry name" value="LSMD1"/>
    <property type="match status" value="1"/>
</dbReference>
<dbReference type="EMBL" id="CAJGYO010000019">
    <property type="protein sequence ID" value="CAD6338676.1"/>
    <property type="molecule type" value="Genomic_DNA"/>
</dbReference>
<evidence type="ECO:0000313" key="2">
    <source>
        <dbReference type="EMBL" id="CAD6338676.1"/>
    </source>
</evidence>
<name>A0A811SCE6_9POAL</name>
<comment type="caution">
    <text evidence="2">The sequence shown here is derived from an EMBL/GenBank/DDBJ whole genome shotgun (WGS) entry which is preliminary data.</text>
</comment>
<dbReference type="OrthoDB" id="368909at2759"/>
<evidence type="ECO:0000259" key="1">
    <source>
        <dbReference type="Pfam" id="PF01423"/>
    </source>
</evidence>
<gene>
    <name evidence="2" type="ORF">NCGR_LOCUS62774</name>
</gene>
<reference evidence="2" key="1">
    <citation type="submission" date="2020-10" db="EMBL/GenBank/DDBJ databases">
        <authorList>
            <person name="Han B."/>
            <person name="Lu T."/>
            <person name="Zhao Q."/>
            <person name="Huang X."/>
            <person name="Zhao Y."/>
        </authorList>
    </citation>
    <scope>NUCLEOTIDE SEQUENCE</scope>
</reference>
<proteinExistence type="predicted"/>
<dbReference type="Gene3D" id="2.30.30.100">
    <property type="match status" value="1"/>
</dbReference>
<keyword evidence="3" id="KW-1185">Reference proteome</keyword>
<evidence type="ECO:0000313" key="3">
    <source>
        <dbReference type="Proteomes" id="UP000604825"/>
    </source>
</evidence>
<feature type="domain" description="Sm" evidence="1">
    <location>
        <begin position="39"/>
        <end position="100"/>
    </location>
</feature>